<gene>
    <name evidence="3" type="ORF">BD410DRAFT_833543</name>
</gene>
<feature type="region of interest" description="Disordered" evidence="1">
    <location>
        <begin position="95"/>
        <end position="134"/>
    </location>
</feature>
<evidence type="ECO:0000313" key="3">
    <source>
        <dbReference type="EMBL" id="TDL29198.1"/>
    </source>
</evidence>
<feature type="compositionally biased region" description="Pro residues" evidence="1">
    <location>
        <begin position="121"/>
        <end position="131"/>
    </location>
</feature>
<feature type="transmembrane region" description="Helical" evidence="2">
    <location>
        <begin position="61"/>
        <end position="83"/>
    </location>
</feature>
<keyword evidence="2" id="KW-0472">Membrane</keyword>
<feature type="region of interest" description="Disordered" evidence="1">
    <location>
        <begin position="368"/>
        <end position="410"/>
    </location>
</feature>
<feature type="region of interest" description="Disordered" evidence="1">
    <location>
        <begin position="636"/>
        <end position="670"/>
    </location>
</feature>
<keyword evidence="4" id="KW-1185">Reference proteome</keyword>
<dbReference type="VEuPathDB" id="FungiDB:BD410DRAFT_833543"/>
<reference evidence="3 4" key="1">
    <citation type="submission" date="2018-06" db="EMBL/GenBank/DDBJ databases">
        <title>A transcriptomic atlas of mushroom development highlights an independent origin of complex multicellularity.</title>
        <authorList>
            <consortium name="DOE Joint Genome Institute"/>
            <person name="Krizsan K."/>
            <person name="Almasi E."/>
            <person name="Merenyi Z."/>
            <person name="Sahu N."/>
            <person name="Viragh M."/>
            <person name="Koszo T."/>
            <person name="Mondo S."/>
            <person name="Kiss B."/>
            <person name="Balint B."/>
            <person name="Kues U."/>
            <person name="Barry K."/>
            <person name="Hegedus J.C."/>
            <person name="Henrissat B."/>
            <person name="Johnson J."/>
            <person name="Lipzen A."/>
            <person name="Ohm R."/>
            <person name="Nagy I."/>
            <person name="Pangilinan J."/>
            <person name="Yan J."/>
            <person name="Xiong Y."/>
            <person name="Grigoriev I.V."/>
            <person name="Hibbett D.S."/>
            <person name="Nagy L.G."/>
        </authorList>
    </citation>
    <scope>NUCLEOTIDE SEQUENCE [LARGE SCALE GENOMIC DNA]</scope>
    <source>
        <strain evidence="3 4">SZMC22713</strain>
    </source>
</reference>
<evidence type="ECO:0000313" key="4">
    <source>
        <dbReference type="Proteomes" id="UP000294933"/>
    </source>
</evidence>
<dbReference type="OrthoDB" id="2402916at2759"/>
<dbReference type="AlphaFoldDB" id="A0A4V3AZI3"/>
<evidence type="ECO:0000256" key="1">
    <source>
        <dbReference type="SAM" id="MobiDB-lite"/>
    </source>
</evidence>
<protein>
    <recommendedName>
        <fullName evidence="5">Membrane anchor Opy2 N-terminal domain-containing protein</fullName>
    </recommendedName>
</protein>
<sequence>MLLEPRQCPTQVPCPSAPPLCNCGPNETCQVTIRTCTVCPVAECTANPASSAGSGGISKGAVAGAVVGVLIFFSATIALFLWYRKHQRILRSLSEPKPDIPASPANVLSRPDPIEKRLSTFPPPPPQPAQPPQANVRLYSGADIDLNDTPGNGASTRMSNPFADAHSIQTTSNSTQSTNVIPIALVPHRSAAPGSPPPTSPTSSVPAPQRPARSPDLNIRMDPTNFDLTHVNISSSTVGMAPPKPAYAQSQFSGVSGMSSRASYMTNGSFASDVLAEAPQILTPQSGAVRQVLGVARAEVVMAPGTPVSPEAHVQSHGRSLMPANPRAVPARSPLAQTAFRADGSSIGSQSVHSKEEEDDGQEVSLAYDQPYNPFSDAHSPNPADQRASVTTFGTPSPRLSEGTPSDGNLYVDPSLPTSDSADWLTKTWNSVAKANRPVSGSTNAASLASGISSNVGTFSYVVRDPESPPLASKDANPSSAQSGSTLEEQQAQALAFARARAEASGLRSSSNSQISNGVEMPGGRRVSASSTASAGGDSLLESFTFVPPSPISSRPPRSPLGQQAFTPMQPWPEKQQQQQEQPNGHANGHANGNGHLSQGQGQGRGTSRALSTASHASGTSALDGFAFRIGGGHNTRLSSMPSSFVAPRDSGTGTGAGMGMNGRGPNSQRASLDTLALTQDLSAFPLNFDQGPHDSYGSRK</sequence>
<dbReference type="STRING" id="50990.A0A4V3AZI3"/>
<feature type="compositionally biased region" description="Low complexity" evidence="1">
    <location>
        <begin position="487"/>
        <end position="499"/>
    </location>
</feature>
<keyword evidence="2" id="KW-0812">Transmembrane</keyword>
<feature type="compositionally biased region" description="Low complexity" evidence="1">
    <location>
        <begin position="568"/>
        <end position="600"/>
    </location>
</feature>
<feature type="compositionally biased region" description="Gly residues" evidence="1">
    <location>
        <begin position="653"/>
        <end position="663"/>
    </location>
</feature>
<feature type="region of interest" description="Disordered" evidence="1">
    <location>
        <begin position="188"/>
        <end position="220"/>
    </location>
</feature>
<feature type="region of interest" description="Disordered" evidence="1">
    <location>
        <begin position="343"/>
        <end position="362"/>
    </location>
</feature>
<organism evidence="3 4">
    <name type="scientific">Rickenella mellea</name>
    <dbReference type="NCBI Taxonomy" id="50990"/>
    <lineage>
        <taxon>Eukaryota</taxon>
        <taxon>Fungi</taxon>
        <taxon>Dikarya</taxon>
        <taxon>Basidiomycota</taxon>
        <taxon>Agaricomycotina</taxon>
        <taxon>Agaricomycetes</taxon>
        <taxon>Hymenochaetales</taxon>
        <taxon>Rickenellaceae</taxon>
        <taxon>Rickenella</taxon>
    </lineage>
</organism>
<keyword evidence="2" id="KW-1133">Transmembrane helix</keyword>
<dbReference type="EMBL" id="ML170156">
    <property type="protein sequence ID" value="TDL29198.1"/>
    <property type="molecule type" value="Genomic_DNA"/>
</dbReference>
<accession>A0A4V3AZI3</accession>
<feature type="compositionally biased region" description="Low complexity" evidence="1">
    <location>
        <begin position="524"/>
        <end position="537"/>
    </location>
</feature>
<proteinExistence type="predicted"/>
<feature type="compositionally biased region" description="Polar residues" evidence="1">
    <location>
        <begin position="476"/>
        <end position="486"/>
    </location>
</feature>
<name>A0A4V3AZI3_9AGAM</name>
<evidence type="ECO:0000256" key="2">
    <source>
        <dbReference type="SAM" id="Phobius"/>
    </source>
</evidence>
<feature type="region of interest" description="Disordered" evidence="1">
    <location>
        <begin position="466"/>
        <end position="616"/>
    </location>
</feature>
<evidence type="ECO:0008006" key="5">
    <source>
        <dbReference type="Google" id="ProtNLM"/>
    </source>
</evidence>
<dbReference type="Proteomes" id="UP000294933">
    <property type="component" value="Unassembled WGS sequence"/>
</dbReference>
<feature type="compositionally biased region" description="Polar residues" evidence="1">
    <location>
        <begin position="507"/>
        <end position="517"/>
    </location>
</feature>